<gene>
    <name evidence="2" type="ORF">METZ01_LOCUS154615</name>
</gene>
<dbReference type="Gene3D" id="3.40.50.1820">
    <property type="entry name" value="alpha/beta hydrolase"/>
    <property type="match status" value="1"/>
</dbReference>
<dbReference type="GO" id="GO:0016020">
    <property type="term" value="C:membrane"/>
    <property type="evidence" value="ECO:0007669"/>
    <property type="project" value="TreeGrafter"/>
</dbReference>
<dbReference type="PANTHER" id="PTHR43798">
    <property type="entry name" value="MONOACYLGLYCEROL LIPASE"/>
    <property type="match status" value="1"/>
</dbReference>
<evidence type="ECO:0000313" key="2">
    <source>
        <dbReference type="EMBL" id="SVB01761.1"/>
    </source>
</evidence>
<dbReference type="GO" id="GO:0046464">
    <property type="term" value="P:acylglycerol catabolic process"/>
    <property type="evidence" value="ECO:0007669"/>
    <property type="project" value="TreeGrafter"/>
</dbReference>
<dbReference type="Pfam" id="PF12697">
    <property type="entry name" value="Abhydrolase_6"/>
    <property type="match status" value="1"/>
</dbReference>
<dbReference type="InterPro" id="IPR029058">
    <property type="entry name" value="AB_hydrolase_fold"/>
</dbReference>
<sequence>MSVENSPDWFDRALQTEAEDTFVEVQNCKIHYVAWGKVGLPGVLLIHGSNAHLEWWRFVAPFLADQFRVVAVDLSGHGDSGWRTNYSGELFSQEIMAVCEAAQLGEKPFLVAHSFGGFVGLETGHRFGDQLGGIIFADFTVEPPERYVEWGRKAELRDGEPARSTRIYPAKEEALARFRFIPEQPCKHPYVVDFISHQSLRSVEGGVTWKFDPGLFDFLEMGVDQRDKFVSLKCRCAVLLGEYSTDEGALAAPYMREITAGILPIFTVPESYHHFMLDEPLATVTAIKGILLTWIYSDQQDEMNEGLQKQFGAL</sequence>
<dbReference type="GO" id="GO:0047372">
    <property type="term" value="F:monoacylglycerol lipase activity"/>
    <property type="evidence" value="ECO:0007669"/>
    <property type="project" value="TreeGrafter"/>
</dbReference>
<dbReference type="SUPFAM" id="SSF53474">
    <property type="entry name" value="alpha/beta-Hydrolases"/>
    <property type="match status" value="1"/>
</dbReference>
<dbReference type="EMBL" id="UINC01025696">
    <property type="protein sequence ID" value="SVB01761.1"/>
    <property type="molecule type" value="Genomic_DNA"/>
</dbReference>
<organism evidence="2">
    <name type="scientific">marine metagenome</name>
    <dbReference type="NCBI Taxonomy" id="408172"/>
    <lineage>
        <taxon>unclassified sequences</taxon>
        <taxon>metagenomes</taxon>
        <taxon>ecological metagenomes</taxon>
    </lineage>
</organism>
<evidence type="ECO:0000259" key="1">
    <source>
        <dbReference type="Pfam" id="PF12697"/>
    </source>
</evidence>
<reference evidence="2" key="1">
    <citation type="submission" date="2018-05" db="EMBL/GenBank/DDBJ databases">
        <authorList>
            <person name="Lanie J.A."/>
            <person name="Ng W.-L."/>
            <person name="Kazmierczak K.M."/>
            <person name="Andrzejewski T.M."/>
            <person name="Davidsen T.M."/>
            <person name="Wayne K.J."/>
            <person name="Tettelin H."/>
            <person name="Glass J.I."/>
            <person name="Rusch D."/>
            <person name="Podicherti R."/>
            <person name="Tsui H.-C.T."/>
            <person name="Winkler M.E."/>
        </authorList>
    </citation>
    <scope>NUCLEOTIDE SEQUENCE</scope>
</reference>
<proteinExistence type="predicted"/>
<name>A0A382AKI1_9ZZZZ</name>
<dbReference type="AlphaFoldDB" id="A0A382AKI1"/>
<accession>A0A382AKI1</accession>
<protein>
    <recommendedName>
        <fullName evidence="1">AB hydrolase-1 domain-containing protein</fullName>
    </recommendedName>
</protein>
<dbReference type="InterPro" id="IPR000073">
    <property type="entry name" value="AB_hydrolase_1"/>
</dbReference>
<feature type="domain" description="AB hydrolase-1" evidence="1">
    <location>
        <begin position="43"/>
        <end position="284"/>
    </location>
</feature>
<dbReference type="PANTHER" id="PTHR43798:SF33">
    <property type="entry name" value="HYDROLASE, PUTATIVE (AFU_ORTHOLOGUE AFUA_2G14860)-RELATED"/>
    <property type="match status" value="1"/>
</dbReference>
<dbReference type="InterPro" id="IPR050266">
    <property type="entry name" value="AB_hydrolase_sf"/>
</dbReference>